<evidence type="ECO:0000256" key="5">
    <source>
        <dbReference type="ARBA" id="ARBA00023098"/>
    </source>
</evidence>
<name>A0AAJ3K3H3_9PAST</name>
<dbReference type="InterPro" id="IPR001736">
    <property type="entry name" value="PLipase_D/transphosphatidylase"/>
</dbReference>
<dbReference type="PROSITE" id="PS50035">
    <property type="entry name" value="PLD"/>
    <property type="match status" value="1"/>
</dbReference>
<evidence type="ECO:0000256" key="3">
    <source>
        <dbReference type="ARBA" id="ARBA00022679"/>
    </source>
</evidence>
<dbReference type="AlphaFoldDB" id="A0AAJ3K3H3"/>
<reference evidence="9 10" key="1">
    <citation type="submission" date="2016-10" db="EMBL/GenBank/DDBJ databases">
        <title>Rodentibacter gen. nov. and new species.</title>
        <authorList>
            <person name="Christensen H."/>
        </authorList>
    </citation>
    <scope>NUCLEOTIDE SEQUENCE [LARGE SCALE GENOMIC DNA]</scope>
    <source>
        <strain evidence="9 10">199137021</strain>
    </source>
</reference>
<dbReference type="Gene3D" id="3.30.870.10">
    <property type="entry name" value="Endonuclease Chain A"/>
    <property type="match status" value="2"/>
</dbReference>
<dbReference type="InterPro" id="IPR016270">
    <property type="entry name" value="PGS1"/>
</dbReference>
<keyword evidence="5" id="KW-0443">Lipid metabolism</keyword>
<keyword evidence="7" id="KW-1208">Phospholipid metabolism</keyword>
<dbReference type="CDD" id="cd09134">
    <property type="entry name" value="PLDc_PSS_G_neg_1"/>
    <property type="match status" value="1"/>
</dbReference>
<dbReference type="PANTHER" id="PTHR12586:SF1">
    <property type="entry name" value="CDP-DIACYLGLYCEROL--GLYCEROL-3-PHOSPHATE 3-PHOSPHATIDYLTRANSFERASE, MITOCHONDRIAL"/>
    <property type="match status" value="1"/>
</dbReference>
<evidence type="ECO:0000256" key="6">
    <source>
        <dbReference type="ARBA" id="ARBA00023209"/>
    </source>
</evidence>
<keyword evidence="2" id="KW-0444">Lipid biosynthesis</keyword>
<evidence type="ECO:0000256" key="4">
    <source>
        <dbReference type="ARBA" id="ARBA00022737"/>
    </source>
</evidence>
<dbReference type="EMBL" id="MLAB01000056">
    <property type="protein sequence ID" value="OOF70293.1"/>
    <property type="molecule type" value="Genomic_DNA"/>
</dbReference>
<comment type="similarity">
    <text evidence="1">Belongs to the CDP-alcohol phosphatidyltransferase class-II family.</text>
</comment>
<dbReference type="CDD" id="cd09136">
    <property type="entry name" value="PLDc_PSS_G_neg_2"/>
    <property type="match status" value="1"/>
</dbReference>
<dbReference type="SMART" id="SM00155">
    <property type="entry name" value="PLDc"/>
    <property type="match status" value="2"/>
</dbReference>
<dbReference type="GO" id="GO:0008444">
    <property type="term" value="F:CDP-diacylglycerol-glycerol-3-phosphate 3-phosphatidyltransferase activity"/>
    <property type="evidence" value="ECO:0007669"/>
    <property type="project" value="InterPro"/>
</dbReference>
<gene>
    <name evidence="9" type="primary">pssA</name>
    <name evidence="9" type="ORF">BKG90_10285</name>
</gene>
<dbReference type="PANTHER" id="PTHR12586">
    <property type="entry name" value="CDP-DIACYLGLYCEROL--SERINE O-PHOSPHATIDYLTRANSFERASE"/>
    <property type="match status" value="1"/>
</dbReference>
<proteinExistence type="inferred from homology"/>
<dbReference type="InterPro" id="IPR025202">
    <property type="entry name" value="PLD-like_dom"/>
</dbReference>
<evidence type="ECO:0000256" key="7">
    <source>
        <dbReference type="ARBA" id="ARBA00023264"/>
    </source>
</evidence>
<keyword evidence="10" id="KW-1185">Reference proteome</keyword>
<dbReference type="RefSeq" id="WP_059368134.1">
    <property type="nucleotide sequence ID" value="NZ_BBXJ01000001.1"/>
</dbReference>
<sequence length="455" mass="52948">MLINKLKRAEQNLTNLPFLPLEKTQVEFLFSPTEFKTQIIELIRNAQKRIYVTALYWQKDEAGQEILDEIYRIKQEQPDLDIKILVDWHRGQRNLLGAEKSATNADWYVEQRQTYQLSEDPNIFFGVPINTREVFGVLHIKGFIFDDTVLYSGASINNVYLQQDGKYRYDRYQKITNAELADSMVSFINEHLLDLNAVHPLDVANRPRTKEIRSAIRAYRKNLASHAEYSLESAVGFSDILSVSPLFGLGASGNELNQIIEDLFLQVQENLVVCTPYFNFPRPLQVKIARLLEEGKKIEIIVGDKVANDFYIPPEQPFKMAGALPYLYESNLRHFCEKFQQDIEQGRLTIRLWKDGDNTYHLKGVWVDNRYILLTGNNLNPRAWRLDAENGLLIHDPKQELRDQVEKELNHIRQHTTVLSHYAELEELSQYPEPVQKLLKKFARVKADKLVKMIL</sequence>
<comment type="caution">
    <text evidence="9">The sequence shown here is derived from an EMBL/GenBank/DDBJ whole genome shotgun (WGS) entry which is preliminary data.</text>
</comment>
<keyword evidence="3" id="KW-0808">Transferase</keyword>
<dbReference type="Proteomes" id="UP000188998">
    <property type="component" value="Unassembled WGS sequence"/>
</dbReference>
<evidence type="ECO:0000259" key="8">
    <source>
        <dbReference type="PROSITE" id="PS50035"/>
    </source>
</evidence>
<organism evidence="9 10">
    <name type="scientific">Rodentibacter caecimuris</name>
    <dbReference type="NCBI Taxonomy" id="1796644"/>
    <lineage>
        <taxon>Bacteria</taxon>
        <taxon>Pseudomonadati</taxon>
        <taxon>Pseudomonadota</taxon>
        <taxon>Gammaproteobacteria</taxon>
        <taxon>Pasteurellales</taxon>
        <taxon>Pasteurellaceae</taxon>
        <taxon>Rodentibacter</taxon>
    </lineage>
</organism>
<accession>A0AAJ3K3H3</accession>
<evidence type="ECO:0000313" key="10">
    <source>
        <dbReference type="Proteomes" id="UP000188998"/>
    </source>
</evidence>
<feature type="domain" description="PLD phosphodiesterase" evidence="8">
    <location>
        <begin position="356"/>
        <end position="383"/>
    </location>
</feature>
<protein>
    <submittedName>
        <fullName evidence="9">Phosphatidylserine synthase</fullName>
    </submittedName>
</protein>
<dbReference type="SUPFAM" id="SSF56024">
    <property type="entry name" value="Phospholipase D/nuclease"/>
    <property type="match status" value="2"/>
</dbReference>
<evidence type="ECO:0000256" key="1">
    <source>
        <dbReference type="ARBA" id="ARBA00010682"/>
    </source>
</evidence>
<dbReference type="NCBIfam" id="NF006946">
    <property type="entry name" value="PRK09428.1"/>
    <property type="match status" value="1"/>
</dbReference>
<keyword evidence="4" id="KW-0677">Repeat</keyword>
<dbReference type="GO" id="GO:0005829">
    <property type="term" value="C:cytosol"/>
    <property type="evidence" value="ECO:0007669"/>
    <property type="project" value="TreeGrafter"/>
</dbReference>
<evidence type="ECO:0000256" key="2">
    <source>
        <dbReference type="ARBA" id="ARBA00022516"/>
    </source>
</evidence>
<evidence type="ECO:0000313" key="9">
    <source>
        <dbReference type="EMBL" id="OOF70293.1"/>
    </source>
</evidence>
<dbReference type="GO" id="GO:0003882">
    <property type="term" value="F:CDP-diacylglycerol-serine O-phosphatidyltransferase activity"/>
    <property type="evidence" value="ECO:0007669"/>
    <property type="project" value="TreeGrafter"/>
</dbReference>
<dbReference type="Pfam" id="PF13091">
    <property type="entry name" value="PLDc_2"/>
    <property type="match status" value="1"/>
</dbReference>
<keyword evidence="6" id="KW-0594">Phospholipid biosynthesis</keyword>
<dbReference type="PIRSF" id="PIRSF000850">
    <property type="entry name" value="Phospholipase_D_PSS"/>
    <property type="match status" value="1"/>
</dbReference>
<dbReference type="GO" id="GO:0032049">
    <property type="term" value="P:cardiolipin biosynthetic process"/>
    <property type="evidence" value="ECO:0007669"/>
    <property type="project" value="InterPro"/>
</dbReference>